<keyword evidence="1" id="KW-0472">Membrane</keyword>
<name>A0A2T2NI90_CORCC</name>
<dbReference type="Proteomes" id="UP000240883">
    <property type="component" value="Unassembled WGS sequence"/>
</dbReference>
<keyword evidence="1" id="KW-0812">Transmembrane</keyword>
<evidence type="ECO:0000313" key="3">
    <source>
        <dbReference type="Proteomes" id="UP000240883"/>
    </source>
</evidence>
<feature type="transmembrane region" description="Helical" evidence="1">
    <location>
        <begin position="32"/>
        <end position="50"/>
    </location>
</feature>
<organism evidence="2 3">
    <name type="scientific">Corynespora cassiicola Philippines</name>
    <dbReference type="NCBI Taxonomy" id="1448308"/>
    <lineage>
        <taxon>Eukaryota</taxon>
        <taxon>Fungi</taxon>
        <taxon>Dikarya</taxon>
        <taxon>Ascomycota</taxon>
        <taxon>Pezizomycotina</taxon>
        <taxon>Dothideomycetes</taxon>
        <taxon>Pleosporomycetidae</taxon>
        <taxon>Pleosporales</taxon>
        <taxon>Corynesporascaceae</taxon>
        <taxon>Corynespora</taxon>
    </lineage>
</organism>
<evidence type="ECO:0000313" key="2">
    <source>
        <dbReference type="EMBL" id="PSN65147.1"/>
    </source>
</evidence>
<sequence length="87" mass="9949">MLPMAAYWRLDIQTELGFLGSSRSLSRSVSLFLYRFCIVCPMALIFVRMIDNDALVIRRIDLFVVPGFCSFFGDSRCIGSMVVPRLF</sequence>
<dbReference type="AlphaFoldDB" id="A0A2T2NI90"/>
<accession>A0A2T2NI90</accession>
<dbReference type="EMBL" id="KZ678137">
    <property type="protein sequence ID" value="PSN65147.1"/>
    <property type="molecule type" value="Genomic_DNA"/>
</dbReference>
<protein>
    <submittedName>
        <fullName evidence="2">Uncharacterized protein</fullName>
    </submittedName>
</protein>
<proteinExistence type="predicted"/>
<gene>
    <name evidence="2" type="ORF">BS50DRAFT_52444</name>
</gene>
<reference evidence="2 3" key="1">
    <citation type="journal article" date="2018" name="Front. Microbiol.">
        <title>Genome-Wide Analysis of Corynespora cassiicola Leaf Fall Disease Putative Effectors.</title>
        <authorList>
            <person name="Lopez D."/>
            <person name="Ribeiro S."/>
            <person name="Label P."/>
            <person name="Fumanal B."/>
            <person name="Venisse J.S."/>
            <person name="Kohler A."/>
            <person name="de Oliveira R.R."/>
            <person name="Labutti K."/>
            <person name="Lipzen A."/>
            <person name="Lail K."/>
            <person name="Bauer D."/>
            <person name="Ohm R.A."/>
            <person name="Barry K.W."/>
            <person name="Spatafora J."/>
            <person name="Grigoriev I.V."/>
            <person name="Martin F.M."/>
            <person name="Pujade-Renaud V."/>
        </authorList>
    </citation>
    <scope>NUCLEOTIDE SEQUENCE [LARGE SCALE GENOMIC DNA]</scope>
    <source>
        <strain evidence="2 3">Philippines</strain>
    </source>
</reference>
<keyword evidence="1" id="KW-1133">Transmembrane helix</keyword>
<evidence type="ECO:0000256" key="1">
    <source>
        <dbReference type="SAM" id="Phobius"/>
    </source>
</evidence>
<keyword evidence="3" id="KW-1185">Reference proteome</keyword>